<keyword evidence="1 4" id="KW-0812">Transmembrane</keyword>
<feature type="transmembrane region" description="Helical" evidence="4">
    <location>
        <begin position="103"/>
        <end position="125"/>
    </location>
</feature>
<feature type="transmembrane region" description="Helical" evidence="4">
    <location>
        <begin position="333"/>
        <end position="352"/>
    </location>
</feature>
<feature type="transmembrane region" description="Helical" evidence="4">
    <location>
        <begin position="137"/>
        <end position="158"/>
    </location>
</feature>
<dbReference type="GO" id="GO:0022857">
    <property type="term" value="F:transmembrane transporter activity"/>
    <property type="evidence" value="ECO:0007669"/>
    <property type="project" value="InterPro"/>
</dbReference>
<protein>
    <submittedName>
        <fullName evidence="5">Cyanate transporter</fullName>
    </submittedName>
</protein>
<comment type="caution">
    <text evidence="5">The sequence shown here is derived from an EMBL/GenBank/DDBJ whole genome shotgun (WGS) entry which is preliminary data.</text>
</comment>
<evidence type="ECO:0000313" key="5">
    <source>
        <dbReference type="EMBL" id="MBK1446791.1"/>
    </source>
</evidence>
<feature type="transmembrane region" description="Helical" evidence="4">
    <location>
        <begin position="48"/>
        <end position="67"/>
    </location>
</feature>
<keyword evidence="2 4" id="KW-1133">Transmembrane helix</keyword>
<dbReference type="PANTHER" id="PTHR23523:SF1">
    <property type="entry name" value="CYANATE TRANSPORT PROTEIN CYNX"/>
    <property type="match status" value="1"/>
</dbReference>
<dbReference type="InterPro" id="IPR036259">
    <property type="entry name" value="MFS_trans_sf"/>
</dbReference>
<feature type="transmembrane region" description="Helical" evidence="4">
    <location>
        <begin position="79"/>
        <end position="97"/>
    </location>
</feature>
<feature type="transmembrane region" description="Helical" evidence="4">
    <location>
        <begin position="299"/>
        <end position="321"/>
    </location>
</feature>
<keyword evidence="3 4" id="KW-0472">Membrane</keyword>
<dbReference type="Proteomes" id="UP000660083">
    <property type="component" value="Unassembled WGS sequence"/>
</dbReference>
<dbReference type="InterPro" id="IPR011701">
    <property type="entry name" value="MFS"/>
</dbReference>
<accession>A0A1C2S563</accession>
<evidence type="ECO:0000256" key="3">
    <source>
        <dbReference type="ARBA" id="ARBA00023136"/>
    </source>
</evidence>
<accession>K9CT58</accession>
<dbReference type="EMBL" id="JAEFCT010000030">
    <property type="protein sequence ID" value="MBK1446791.1"/>
    <property type="molecule type" value="Genomic_DNA"/>
</dbReference>
<dbReference type="Pfam" id="PF07690">
    <property type="entry name" value="MFS_1"/>
    <property type="match status" value="1"/>
</dbReference>
<evidence type="ECO:0000256" key="1">
    <source>
        <dbReference type="ARBA" id="ARBA00022692"/>
    </source>
</evidence>
<feature type="transmembrane region" description="Helical" evidence="4">
    <location>
        <begin position="164"/>
        <end position="189"/>
    </location>
</feature>
<feature type="transmembrane region" description="Helical" evidence="4">
    <location>
        <begin position="364"/>
        <end position="383"/>
    </location>
</feature>
<feature type="transmembrane region" description="Helical" evidence="4">
    <location>
        <begin position="210"/>
        <end position="231"/>
    </location>
</feature>
<evidence type="ECO:0000256" key="2">
    <source>
        <dbReference type="ARBA" id="ARBA00022989"/>
    </source>
</evidence>
<feature type="transmembrane region" description="Helical" evidence="4">
    <location>
        <begin position="275"/>
        <end position="293"/>
    </location>
</feature>
<dbReference type="NCBIfam" id="NF007256">
    <property type="entry name" value="PRK09705.1"/>
    <property type="match status" value="1"/>
</dbReference>
<sequence length="393" mass="41978">MKQPGAFLTQPMLIVTVALVGLNLRPFITSIGPLIANIRTATGLSLQGIALLTLLPMMLMGLIAFVGPILQNYVGERKAILGALLAICGGCAVRFLLPTSEGLIISAIVIGFGVAMIQVAFPGMIKREFSQYIGPMMGLYSAMLMGGGALGAWLAPIISNITGVWSIGLAFFSIPALFAFILALVFLPIKVSSSIHHPPVRKLLNQPRTWLLMMCFGLVNGGYSSVVAWLAPSFQDQGWSAAQSGKLLALLALSQAASALILPVLARKYKDRRPWLWFTLAMQLVGFSGMAFIPDFASMLWAICLGMGLGGCFALTLIVALDHFDEPTHAGALSALMQGGGFLLAAIPPWIIAILHDLTGAYKAGWLFHLASVILVVVLVIRLNPKSYFKVSL</sequence>
<organism evidence="5 6">
    <name type="scientific">Acinetobacter pittii</name>
    <name type="common">Acinetobacter genomosp. 3</name>
    <dbReference type="NCBI Taxonomy" id="48296"/>
    <lineage>
        <taxon>Bacteria</taxon>
        <taxon>Pseudomonadati</taxon>
        <taxon>Pseudomonadota</taxon>
        <taxon>Gammaproteobacteria</taxon>
        <taxon>Moraxellales</taxon>
        <taxon>Moraxellaceae</taxon>
        <taxon>Acinetobacter</taxon>
        <taxon>Acinetobacter calcoaceticus/baumannii complex</taxon>
    </lineage>
</organism>
<reference evidence="5" key="1">
    <citation type="submission" date="2020-12" db="EMBL/GenBank/DDBJ databases">
        <authorList>
            <person name="Chopjitt P."/>
        </authorList>
    </citation>
    <scope>NUCLEOTIDE SEQUENCE</scope>
    <source>
        <strain evidence="5">AP1</strain>
    </source>
</reference>
<evidence type="ECO:0000256" key="4">
    <source>
        <dbReference type="SAM" id="Phobius"/>
    </source>
</evidence>
<name>A0A1C2S563_ACIPI</name>
<dbReference type="Gene3D" id="1.20.1250.20">
    <property type="entry name" value="MFS general substrate transporter like domains"/>
    <property type="match status" value="2"/>
</dbReference>
<dbReference type="PANTHER" id="PTHR23523">
    <property type="match status" value="1"/>
</dbReference>
<proteinExistence type="predicted"/>
<dbReference type="AlphaFoldDB" id="A0A1C2S563"/>
<feature type="transmembrane region" description="Helical" evidence="4">
    <location>
        <begin position="247"/>
        <end position="266"/>
    </location>
</feature>
<gene>
    <name evidence="5" type="ORF">JDA50_20600</name>
</gene>
<evidence type="ECO:0000313" key="6">
    <source>
        <dbReference type="Proteomes" id="UP000660083"/>
    </source>
</evidence>
<dbReference type="SUPFAM" id="SSF103473">
    <property type="entry name" value="MFS general substrate transporter"/>
    <property type="match status" value="1"/>
</dbReference>
<dbReference type="InterPro" id="IPR052524">
    <property type="entry name" value="MFS_Cyanate_Porter"/>
</dbReference>
<feature type="transmembrane region" description="Helical" evidence="4">
    <location>
        <begin position="12"/>
        <end position="36"/>
    </location>
</feature>
<dbReference type="RefSeq" id="WP_002114197.1">
    <property type="nucleotide sequence ID" value="NZ_AMST01000009.1"/>
</dbReference>